<accession>W9YTK3</accession>
<feature type="compositionally biased region" description="Polar residues" evidence="1">
    <location>
        <begin position="164"/>
        <end position="187"/>
    </location>
</feature>
<dbReference type="eggNOG" id="ENOG502SY2H">
    <property type="taxonomic scope" value="Eukaryota"/>
</dbReference>
<sequence>MGCGFSSLKGEDVPAVNNPPTTEIGEPARRVNTNFSTVDYDQDSRGRRMTEYAPDETVKPKPSRSRHSTTEPDQPSPQLGRAEDDGPAGPHGSETNTAANGELSAQHGPVTASYPHEVSRPQAADADGDFKLKPYQTLDGGDWDSTTVEAAQTRPHANGEPASQDPTSSLAKDEFATSNDPANPVNQESKHRNSKKHSSSDNETAGARKKSWLGQKYASYQQSKQGRGVQLSDEELKKYTGKDHAELKEWAKTHPGVAGNQGSGRIGTDSAMASSAPYVAG</sequence>
<protein>
    <submittedName>
        <fullName evidence="2">Uncharacterized protein</fullName>
    </submittedName>
</protein>
<dbReference type="RefSeq" id="XP_007729890.1">
    <property type="nucleotide sequence ID" value="XM_007731700.1"/>
</dbReference>
<keyword evidence="3" id="KW-1185">Reference proteome</keyword>
<organism evidence="2 3">
    <name type="scientific">Capronia epimyces CBS 606.96</name>
    <dbReference type="NCBI Taxonomy" id="1182542"/>
    <lineage>
        <taxon>Eukaryota</taxon>
        <taxon>Fungi</taxon>
        <taxon>Dikarya</taxon>
        <taxon>Ascomycota</taxon>
        <taxon>Pezizomycotina</taxon>
        <taxon>Eurotiomycetes</taxon>
        <taxon>Chaetothyriomycetidae</taxon>
        <taxon>Chaetothyriales</taxon>
        <taxon>Herpotrichiellaceae</taxon>
        <taxon>Capronia</taxon>
    </lineage>
</organism>
<proteinExistence type="predicted"/>
<comment type="caution">
    <text evidence="2">The sequence shown here is derived from an EMBL/GenBank/DDBJ whole genome shotgun (WGS) entry which is preliminary data.</text>
</comment>
<dbReference type="Proteomes" id="UP000019478">
    <property type="component" value="Unassembled WGS sequence"/>
</dbReference>
<evidence type="ECO:0000313" key="2">
    <source>
        <dbReference type="EMBL" id="EXJ93000.1"/>
    </source>
</evidence>
<dbReference type="GeneID" id="19165690"/>
<reference evidence="2 3" key="1">
    <citation type="submission" date="2013-03" db="EMBL/GenBank/DDBJ databases">
        <title>The Genome Sequence of Capronia epimyces CBS 606.96.</title>
        <authorList>
            <consortium name="The Broad Institute Genomics Platform"/>
            <person name="Cuomo C."/>
            <person name="de Hoog S."/>
            <person name="Gorbushina A."/>
            <person name="Walker B."/>
            <person name="Young S.K."/>
            <person name="Zeng Q."/>
            <person name="Gargeya S."/>
            <person name="Fitzgerald M."/>
            <person name="Haas B."/>
            <person name="Abouelleil A."/>
            <person name="Allen A.W."/>
            <person name="Alvarado L."/>
            <person name="Arachchi H.M."/>
            <person name="Berlin A.M."/>
            <person name="Chapman S.B."/>
            <person name="Gainer-Dewar J."/>
            <person name="Goldberg J."/>
            <person name="Griggs A."/>
            <person name="Gujja S."/>
            <person name="Hansen M."/>
            <person name="Howarth C."/>
            <person name="Imamovic A."/>
            <person name="Ireland A."/>
            <person name="Larimer J."/>
            <person name="McCowan C."/>
            <person name="Murphy C."/>
            <person name="Pearson M."/>
            <person name="Poon T.W."/>
            <person name="Priest M."/>
            <person name="Roberts A."/>
            <person name="Saif S."/>
            <person name="Shea T."/>
            <person name="Sisk P."/>
            <person name="Sykes S."/>
            <person name="Wortman J."/>
            <person name="Nusbaum C."/>
            <person name="Birren B."/>
        </authorList>
    </citation>
    <scope>NUCLEOTIDE SEQUENCE [LARGE SCALE GENOMIC DNA]</scope>
    <source>
        <strain evidence="2 3">CBS 606.96</strain>
    </source>
</reference>
<dbReference type="OrthoDB" id="4837859at2759"/>
<dbReference type="HOGENOM" id="CLU_900150_0_0_1"/>
<dbReference type="AlphaFoldDB" id="W9YTK3"/>
<name>W9YTK3_9EURO</name>
<evidence type="ECO:0000256" key="1">
    <source>
        <dbReference type="SAM" id="MobiDB-lite"/>
    </source>
</evidence>
<dbReference type="EMBL" id="AMGY01000001">
    <property type="protein sequence ID" value="EXJ93000.1"/>
    <property type="molecule type" value="Genomic_DNA"/>
</dbReference>
<gene>
    <name evidence="2" type="ORF">A1O3_01556</name>
</gene>
<feature type="region of interest" description="Disordered" evidence="1">
    <location>
        <begin position="250"/>
        <end position="281"/>
    </location>
</feature>
<evidence type="ECO:0000313" key="3">
    <source>
        <dbReference type="Proteomes" id="UP000019478"/>
    </source>
</evidence>
<feature type="region of interest" description="Disordered" evidence="1">
    <location>
        <begin position="1"/>
        <end position="237"/>
    </location>
</feature>